<reference evidence="1" key="1">
    <citation type="journal article" date="2020" name="Stud. Mycol.">
        <title>101 Dothideomycetes genomes: a test case for predicting lifestyles and emergence of pathogens.</title>
        <authorList>
            <person name="Haridas S."/>
            <person name="Albert R."/>
            <person name="Binder M."/>
            <person name="Bloem J."/>
            <person name="Labutti K."/>
            <person name="Salamov A."/>
            <person name="Andreopoulos B."/>
            <person name="Baker S."/>
            <person name="Barry K."/>
            <person name="Bills G."/>
            <person name="Bluhm B."/>
            <person name="Cannon C."/>
            <person name="Castanera R."/>
            <person name="Culley D."/>
            <person name="Daum C."/>
            <person name="Ezra D."/>
            <person name="Gonzalez J."/>
            <person name="Henrissat B."/>
            <person name="Kuo A."/>
            <person name="Liang C."/>
            <person name="Lipzen A."/>
            <person name="Lutzoni F."/>
            <person name="Magnuson J."/>
            <person name="Mondo S."/>
            <person name="Nolan M."/>
            <person name="Ohm R."/>
            <person name="Pangilinan J."/>
            <person name="Park H.-J."/>
            <person name="Ramirez L."/>
            <person name="Alfaro M."/>
            <person name="Sun H."/>
            <person name="Tritt A."/>
            <person name="Yoshinaga Y."/>
            <person name="Zwiers L.-H."/>
            <person name="Turgeon B."/>
            <person name="Goodwin S."/>
            <person name="Spatafora J."/>
            <person name="Crous P."/>
            <person name="Grigoriev I."/>
        </authorList>
    </citation>
    <scope>NUCLEOTIDE SEQUENCE</scope>
    <source>
        <strain evidence="1">HMLAC05119</strain>
    </source>
</reference>
<dbReference type="EMBL" id="ML979135">
    <property type="protein sequence ID" value="KAF1917156.1"/>
    <property type="molecule type" value="Genomic_DNA"/>
</dbReference>
<dbReference type="SUPFAM" id="SSF51735">
    <property type="entry name" value="NAD(P)-binding Rossmann-fold domains"/>
    <property type="match status" value="1"/>
</dbReference>
<feature type="non-terminal residue" evidence="1">
    <location>
        <position position="1"/>
    </location>
</feature>
<keyword evidence="2" id="KW-1185">Reference proteome</keyword>
<organism evidence="1 2">
    <name type="scientific">Ampelomyces quisqualis</name>
    <name type="common">Powdery mildew agent</name>
    <dbReference type="NCBI Taxonomy" id="50730"/>
    <lineage>
        <taxon>Eukaryota</taxon>
        <taxon>Fungi</taxon>
        <taxon>Dikarya</taxon>
        <taxon>Ascomycota</taxon>
        <taxon>Pezizomycotina</taxon>
        <taxon>Dothideomycetes</taxon>
        <taxon>Pleosporomycetidae</taxon>
        <taxon>Pleosporales</taxon>
        <taxon>Pleosporineae</taxon>
        <taxon>Phaeosphaeriaceae</taxon>
        <taxon>Ampelomyces</taxon>
    </lineage>
</organism>
<evidence type="ECO:0000313" key="1">
    <source>
        <dbReference type="EMBL" id="KAF1917156.1"/>
    </source>
</evidence>
<protein>
    <recommendedName>
        <fullName evidence="3">Ketoreductase (KR) domain-containing protein</fullName>
    </recommendedName>
</protein>
<dbReference type="InterPro" id="IPR036291">
    <property type="entry name" value="NAD(P)-bd_dom_sf"/>
</dbReference>
<dbReference type="Proteomes" id="UP000800096">
    <property type="component" value="Unassembled WGS sequence"/>
</dbReference>
<dbReference type="OrthoDB" id="1933717at2759"/>
<gene>
    <name evidence="1" type="ORF">BDU57DRAFT_449188</name>
</gene>
<proteinExistence type="predicted"/>
<accession>A0A6A5QR69</accession>
<evidence type="ECO:0008006" key="3">
    <source>
        <dbReference type="Google" id="ProtNLM"/>
    </source>
</evidence>
<sequence>DVYFYGCDVTDISAVTDLFQEIRQAYGESTALISNAGSGINDWKDGARRRY</sequence>
<name>A0A6A5QR69_AMPQU</name>
<evidence type="ECO:0000313" key="2">
    <source>
        <dbReference type="Proteomes" id="UP000800096"/>
    </source>
</evidence>
<dbReference type="AlphaFoldDB" id="A0A6A5QR69"/>
<dbReference type="Gene3D" id="3.40.50.720">
    <property type="entry name" value="NAD(P)-binding Rossmann-like Domain"/>
    <property type="match status" value="1"/>
</dbReference>